<evidence type="ECO:0000313" key="6">
    <source>
        <dbReference type="EMBL" id="QBE62045.1"/>
    </source>
</evidence>
<reference evidence="6 7" key="1">
    <citation type="submission" date="2019-02" db="EMBL/GenBank/DDBJ databases">
        <title>Draft Genome Sequences of Six Type Strains of the Genus Massilia.</title>
        <authorList>
            <person name="Miess H."/>
            <person name="Frediansyhah A."/>
            <person name="Gross H."/>
        </authorList>
    </citation>
    <scope>NUCLEOTIDE SEQUENCE [LARGE SCALE GENOMIC DNA]</scope>
    <source>
        <strain evidence="6 7">DSM 17473</strain>
    </source>
</reference>
<dbReference type="KEGG" id="plue:EWM63_02795"/>
<dbReference type="InterPro" id="IPR017806">
    <property type="entry name" value="EgtB"/>
</dbReference>
<dbReference type="EMBL" id="CP035913">
    <property type="protein sequence ID" value="QBE62045.1"/>
    <property type="molecule type" value="Genomic_DNA"/>
</dbReference>
<dbReference type="SUPFAM" id="SSF56436">
    <property type="entry name" value="C-type lectin-like"/>
    <property type="match status" value="1"/>
</dbReference>
<dbReference type="Pfam" id="PF03781">
    <property type="entry name" value="FGE-sulfatase"/>
    <property type="match status" value="1"/>
</dbReference>
<dbReference type="RefSeq" id="WP_130185182.1">
    <property type="nucleotide sequence ID" value="NZ_CP035913.1"/>
</dbReference>
<dbReference type="NCBIfam" id="TIGR03440">
    <property type="entry name" value="egtB_TIGR03440"/>
    <property type="match status" value="1"/>
</dbReference>
<dbReference type="Gene3D" id="3.90.1580.10">
    <property type="entry name" value="paralog of FGE (formylglycine-generating enzyme)"/>
    <property type="match status" value="2"/>
</dbReference>
<protein>
    <submittedName>
        <fullName evidence="6">Ergothioneine biosynthesis protein EgtB</fullName>
    </submittedName>
</protein>
<dbReference type="SUPFAM" id="SSF109854">
    <property type="entry name" value="DinB/YfiT-like putative metalloenzymes"/>
    <property type="match status" value="1"/>
</dbReference>
<gene>
    <name evidence="6" type="ORF">EWM63_02795</name>
</gene>
<dbReference type="PANTHER" id="PTHR23150:SF36">
    <property type="entry name" value="HERCYNINE OXYGENASE"/>
    <property type="match status" value="1"/>
</dbReference>
<evidence type="ECO:0000256" key="2">
    <source>
        <dbReference type="ARBA" id="ARBA00023004"/>
    </source>
</evidence>
<dbReference type="PANTHER" id="PTHR23150">
    <property type="entry name" value="SULFATASE MODIFYING FACTOR 1, 2"/>
    <property type="match status" value="1"/>
</dbReference>
<comment type="pathway">
    <text evidence="3">Amino-acid biosynthesis; ergothioneine biosynthesis.</text>
</comment>
<feature type="domain" description="DinB-like" evidence="5">
    <location>
        <begin position="13"/>
        <end position="149"/>
    </location>
</feature>
<organism evidence="6 7">
    <name type="scientific">Pseudoduganella lutea</name>
    <dbReference type="NCBI Taxonomy" id="321985"/>
    <lineage>
        <taxon>Bacteria</taxon>
        <taxon>Pseudomonadati</taxon>
        <taxon>Pseudomonadota</taxon>
        <taxon>Betaproteobacteria</taxon>
        <taxon>Burkholderiales</taxon>
        <taxon>Oxalobacteraceae</taxon>
        <taxon>Telluria group</taxon>
        <taxon>Pseudoduganella</taxon>
    </lineage>
</organism>
<sequence>MQLNDPAVWTARYRAVREHSLALAAPLSDEDCGAQSMPDASPIKWHLAHTTWFFETFILEAMEPGFAPFHPAFRVLFNSYYNGVGQKHPRPQRGLLTRPAMAQVRAYRANVDGRIAALVGSGLDADARSRLAALLTLGLQHEQQHQELMLTDVKHLLAQNGLCPEYLAEALPRAASAGALSWLPFEGGLMEVGYDGDGFCFDNELPRHRQFVEPFQLASRLVTNGEFLAFIEAGGYRNAGLWLAEGWDWICAQGFDRPLYWRQDDDGNWCEFTLMGLQPLDPGRPLTHISLFEADAYAHWAGARLPTEGEWEHAARESGVVPGAPPALPHPGGAAGSGALREMFDHCWQWTSSSYAPYPGFRPAAGAIGEYNGKFMVNQYVLRGSSCATPAGHARASYRNFFPAGARWQFAGIRLAR</sequence>
<proteinExistence type="predicted"/>
<dbReference type="Pfam" id="PF12867">
    <property type="entry name" value="DinB_2"/>
    <property type="match status" value="1"/>
</dbReference>
<keyword evidence="7" id="KW-1185">Reference proteome</keyword>
<dbReference type="InterPro" id="IPR024775">
    <property type="entry name" value="DinB-like"/>
</dbReference>
<name>A0A4P6KTX5_9BURK</name>
<dbReference type="OrthoDB" id="9768004at2"/>
<evidence type="ECO:0000256" key="3">
    <source>
        <dbReference type="ARBA" id="ARBA00037882"/>
    </source>
</evidence>
<dbReference type="InterPro" id="IPR042095">
    <property type="entry name" value="SUMF_sf"/>
</dbReference>
<dbReference type="GO" id="GO:0052699">
    <property type="term" value="P:ergothioneine biosynthetic process"/>
    <property type="evidence" value="ECO:0007669"/>
    <property type="project" value="InterPro"/>
</dbReference>
<dbReference type="InterPro" id="IPR034660">
    <property type="entry name" value="DinB/YfiT-like"/>
</dbReference>
<evidence type="ECO:0000259" key="5">
    <source>
        <dbReference type="Pfam" id="PF12867"/>
    </source>
</evidence>
<evidence type="ECO:0000313" key="7">
    <source>
        <dbReference type="Proteomes" id="UP000290637"/>
    </source>
</evidence>
<dbReference type="InterPro" id="IPR051043">
    <property type="entry name" value="Sulfatase_Mod_Factor_Kinase"/>
</dbReference>
<dbReference type="InterPro" id="IPR016187">
    <property type="entry name" value="CTDL_fold"/>
</dbReference>
<dbReference type="InterPro" id="IPR005532">
    <property type="entry name" value="SUMF_dom"/>
</dbReference>
<accession>A0A4P6KTX5</accession>
<feature type="domain" description="Sulfatase-modifying factor enzyme-like" evidence="4">
    <location>
        <begin position="182"/>
        <end position="317"/>
    </location>
</feature>
<dbReference type="Proteomes" id="UP000290637">
    <property type="component" value="Chromosome"/>
</dbReference>
<evidence type="ECO:0000259" key="4">
    <source>
        <dbReference type="Pfam" id="PF03781"/>
    </source>
</evidence>
<dbReference type="AlphaFoldDB" id="A0A4P6KTX5"/>
<evidence type="ECO:0000256" key="1">
    <source>
        <dbReference type="ARBA" id="ARBA00023002"/>
    </source>
</evidence>
<keyword evidence="1" id="KW-0560">Oxidoreductase</keyword>
<keyword evidence="2" id="KW-0408">Iron</keyword>